<dbReference type="VEuPathDB" id="FungiDB:H310_07629"/>
<evidence type="ECO:0000313" key="1">
    <source>
        <dbReference type="EMBL" id="ETW00238.1"/>
    </source>
</evidence>
<sequence>MTYAMHTAPLNEVPESQCTIMHGRSAFFSWRRATIAVKSIVPSSSTMRSNVSSLSSSGPGSRFVQQTKVRRNLGGDDSSNANNLWRLSVDVSQSPGATCCLSVLTAMSYRSRVM</sequence>
<dbReference type="GeneID" id="20084679"/>
<gene>
    <name evidence="1" type="ORF">H310_07629</name>
</gene>
<dbReference type="EMBL" id="KI913965">
    <property type="protein sequence ID" value="ETW00238.1"/>
    <property type="molecule type" value="Genomic_DNA"/>
</dbReference>
<accession>A0A024U3N8</accession>
<proteinExistence type="predicted"/>
<organism evidence="1">
    <name type="scientific">Aphanomyces invadans</name>
    <dbReference type="NCBI Taxonomy" id="157072"/>
    <lineage>
        <taxon>Eukaryota</taxon>
        <taxon>Sar</taxon>
        <taxon>Stramenopiles</taxon>
        <taxon>Oomycota</taxon>
        <taxon>Saprolegniomycetes</taxon>
        <taxon>Saprolegniales</taxon>
        <taxon>Verrucalvaceae</taxon>
        <taxon>Aphanomyces</taxon>
    </lineage>
</organism>
<protein>
    <submittedName>
        <fullName evidence="1">Uncharacterized protein</fullName>
    </submittedName>
</protein>
<dbReference type="AlphaFoldDB" id="A0A024U3N8"/>
<dbReference type="RefSeq" id="XP_008871263.1">
    <property type="nucleotide sequence ID" value="XM_008873041.1"/>
</dbReference>
<reference evidence="1" key="1">
    <citation type="submission" date="2013-12" db="EMBL/GenBank/DDBJ databases">
        <title>The Genome Sequence of Aphanomyces invadans NJM9701.</title>
        <authorList>
            <consortium name="The Broad Institute Genomics Platform"/>
            <person name="Russ C."/>
            <person name="Tyler B."/>
            <person name="van West P."/>
            <person name="Dieguez-Uribeondo J."/>
            <person name="Young S.K."/>
            <person name="Zeng Q."/>
            <person name="Gargeya S."/>
            <person name="Fitzgerald M."/>
            <person name="Abouelleil A."/>
            <person name="Alvarado L."/>
            <person name="Chapman S.B."/>
            <person name="Gainer-Dewar J."/>
            <person name="Goldberg J."/>
            <person name="Griggs A."/>
            <person name="Gujja S."/>
            <person name="Hansen M."/>
            <person name="Howarth C."/>
            <person name="Imamovic A."/>
            <person name="Ireland A."/>
            <person name="Larimer J."/>
            <person name="McCowan C."/>
            <person name="Murphy C."/>
            <person name="Pearson M."/>
            <person name="Poon T.W."/>
            <person name="Priest M."/>
            <person name="Roberts A."/>
            <person name="Saif S."/>
            <person name="Shea T."/>
            <person name="Sykes S."/>
            <person name="Wortman J."/>
            <person name="Nusbaum C."/>
            <person name="Birren B."/>
        </authorList>
    </citation>
    <scope>NUCLEOTIDE SEQUENCE [LARGE SCALE GENOMIC DNA]</scope>
    <source>
        <strain evidence="1">NJM9701</strain>
    </source>
</reference>
<name>A0A024U3N8_9STRA</name>